<keyword evidence="2" id="KW-1185">Reference proteome</keyword>
<name>A0ABT9BPR9_9MICO</name>
<organism evidence="1 2">
    <name type="scientific">Antiquaquibacter soli</name>
    <dbReference type="NCBI Taxonomy" id="3064523"/>
    <lineage>
        <taxon>Bacteria</taxon>
        <taxon>Bacillati</taxon>
        <taxon>Actinomycetota</taxon>
        <taxon>Actinomycetes</taxon>
        <taxon>Micrococcales</taxon>
        <taxon>Microbacteriaceae</taxon>
        <taxon>Antiquaquibacter</taxon>
    </lineage>
</organism>
<dbReference type="EC" id="3.-.-.-" evidence="1"/>
<dbReference type="CDD" id="cd10918">
    <property type="entry name" value="CE4_NodB_like_5s_6s"/>
    <property type="match status" value="1"/>
</dbReference>
<dbReference type="Proteomes" id="UP001241072">
    <property type="component" value="Unassembled WGS sequence"/>
</dbReference>
<dbReference type="InterPro" id="IPR051398">
    <property type="entry name" value="Polysacch_Deacetylase"/>
</dbReference>
<gene>
    <name evidence="1" type="ORF">Q5716_12365</name>
</gene>
<evidence type="ECO:0000313" key="2">
    <source>
        <dbReference type="Proteomes" id="UP001241072"/>
    </source>
</evidence>
<comment type="caution">
    <text evidence="1">The sequence shown here is derived from an EMBL/GenBank/DDBJ whole genome shotgun (WGS) entry which is preliminary data.</text>
</comment>
<keyword evidence="1" id="KW-0378">Hydrolase</keyword>
<dbReference type="PANTHER" id="PTHR34216:SF3">
    <property type="entry name" value="POLY-BETA-1,6-N-ACETYL-D-GLUCOSAMINE N-DEACETYLASE"/>
    <property type="match status" value="1"/>
</dbReference>
<protein>
    <submittedName>
        <fullName evidence="1">Polysaccharide deacetylase family protein</fullName>
        <ecNumber evidence="1">3.-.-.-</ecNumber>
    </submittedName>
</protein>
<evidence type="ECO:0000313" key="1">
    <source>
        <dbReference type="EMBL" id="MDO7883023.1"/>
    </source>
</evidence>
<proteinExistence type="predicted"/>
<dbReference type="GO" id="GO:0016787">
    <property type="term" value="F:hydrolase activity"/>
    <property type="evidence" value="ECO:0007669"/>
    <property type="project" value="UniProtKB-KW"/>
</dbReference>
<dbReference type="RefSeq" id="WP_305003453.1">
    <property type="nucleotide sequence ID" value="NZ_JAUQUB010000003.1"/>
</dbReference>
<dbReference type="PANTHER" id="PTHR34216">
    <property type="match status" value="1"/>
</dbReference>
<accession>A0ABT9BPR9</accession>
<sequence length="226" mass="25441">MTKPSLDTTRAQFAAGHFIRVVNYHSTPRSDAAELERELEGFARDYAPVTLDDLDRLFETGTWHKDKPGLIPVFYEGYRNSATVAAPLCEKFGLTGWFPIATSFVDCDPEFQEAFARSHWISLVEEDKQGGRIAMSWDEVADLSTRHVVFPHTAHHEGFDTVLDEADIRREVVESKAALEAVTGQPAPAFVWLHGSSYGQSPLHDRAVKDAGYRYQFANTMIHRVN</sequence>
<dbReference type="InterPro" id="IPR011330">
    <property type="entry name" value="Glyco_hydro/deAcase_b/a-brl"/>
</dbReference>
<reference evidence="1 2" key="1">
    <citation type="submission" date="2023-07" db="EMBL/GenBank/DDBJ databases">
        <title>Protaetiibacter sp. nov WY-16 isolated from soil.</title>
        <authorList>
            <person name="Liu B."/>
            <person name="Wan Y."/>
        </authorList>
    </citation>
    <scope>NUCLEOTIDE SEQUENCE [LARGE SCALE GENOMIC DNA]</scope>
    <source>
        <strain evidence="1 2">WY-16</strain>
    </source>
</reference>
<dbReference type="EMBL" id="JAUQUB010000003">
    <property type="protein sequence ID" value="MDO7883023.1"/>
    <property type="molecule type" value="Genomic_DNA"/>
</dbReference>
<dbReference type="Gene3D" id="3.20.20.370">
    <property type="entry name" value="Glycoside hydrolase/deacetylase"/>
    <property type="match status" value="1"/>
</dbReference>
<dbReference type="SUPFAM" id="SSF88713">
    <property type="entry name" value="Glycoside hydrolase/deacetylase"/>
    <property type="match status" value="1"/>
</dbReference>